<feature type="non-terminal residue" evidence="1">
    <location>
        <position position="48"/>
    </location>
</feature>
<dbReference type="OrthoDB" id="2342036at2759"/>
<reference evidence="1" key="1">
    <citation type="submission" date="2021-06" db="EMBL/GenBank/DDBJ databases">
        <authorList>
            <person name="Kallberg Y."/>
            <person name="Tangrot J."/>
            <person name="Rosling A."/>
        </authorList>
    </citation>
    <scope>NUCLEOTIDE SEQUENCE</scope>
    <source>
        <strain evidence="1">MA453B</strain>
    </source>
</reference>
<evidence type="ECO:0000313" key="1">
    <source>
        <dbReference type="EMBL" id="CAG8790383.1"/>
    </source>
</evidence>
<sequence>IEEEDCFVDGYSQLTFILDSTRSHEAYTNQRIERKVAALSASGSNYRF</sequence>
<dbReference type="EMBL" id="CAJVPY010026871">
    <property type="protein sequence ID" value="CAG8790383.1"/>
    <property type="molecule type" value="Genomic_DNA"/>
</dbReference>
<evidence type="ECO:0000313" key="2">
    <source>
        <dbReference type="Proteomes" id="UP000789405"/>
    </source>
</evidence>
<name>A0A9N9JNS3_9GLOM</name>
<gene>
    <name evidence="1" type="ORF">DERYTH_LOCUS21300</name>
</gene>
<proteinExistence type="predicted"/>
<dbReference type="Proteomes" id="UP000789405">
    <property type="component" value="Unassembled WGS sequence"/>
</dbReference>
<dbReference type="AlphaFoldDB" id="A0A9N9JNS3"/>
<accession>A0A9N9JNS3</accession>
<organism evidence="1 2">
    <name type="scientific">Dentiscutata erythropus</name>
    <dbReference type="NCBI Taxonomy" id="1348616"/>
    <lineage>
        <taxon>Eukaryota</taxon>
        <taxon>Fungi</taxon>
        <taxon>Fungi incertae sedis</taxon>
        <taxon>Mucoromycota</taxon>
        <taxon>Glomeromycotina</taxon>
        <taxon>Glomeromycetes</taxon>
        <taxon>Diversisporales</taxon>
        <taxon>Gigasporaceae</taxon>
        <taxon>Dentiscutata</taxon>
    </lineage>
</organism>
<keyword evidence="2" id="KW-1185">Reference proteome</keyword>
<comment type="caution">
    <text evidence="1">The sequence shown here is derived from an EMBL/GenBank/DDBJ whole genome shotgun (WGS) entry which is preliminary data.</text>
</comment>
<protein>
    <submittedName>
        <fullName evidence="1">1893_t:CDS:1</fullName>
    </submittedName>
</protein>